<dbReference type="EMBL" id="JAWJWF010000007">
    <property type="protein sequence ID" value="KAK6630769.1"/>
    <property type="molecule type" value="Genomic_DNA"/>
</dbReference>
<evidence type="ECO:0000256" key="1">
    <source>
        <dbReference type="ARBA" id="ARBA00023157"/>
    </source>
</evidence>
<dbReference type="InterPro" id="IPR016187">
    <property type="entry name" value="CTDL_fold"/>
</dbReference>
<accession>A0ABR1AXH9</accession>
<dbReference type="InterPro" id="IPR016186">
    <property type="entry name" value="C-type_lectin-like/link_sf"/>
</dbReference>
<organism evidence="4 5">
    <name type="scientific">Polyplax serrata</name>
    <name type="common">Common mouse louse</name>
    <dbReference type="NCBI Taxonomy" id="468196"/>
    <lineage>
        <taxon>Eukaryota</taxon>
        <taxon>Metazoa</taxon>
        <taxon>Ecdysozoa</taxon>
        <taxon>Arthropoda</taxon>
        <taxon>Hexapoda</taxon>
        <taxon>Insecta</taxon>
        <taxon>Pterygota</taxon>
        <taxon>Neoptera</taxon>
        <taxon>Paraneoptera</taxon>
        <taxon>Psocodea</taxon>
        <taxon>Troctomorpha</taxon>
        <taxon>Phthiraptera</taxon>
        <taxon>Anoplura</taxon>
        <taxon>Polyplacidae</taxon>
        <taxon>Polyplax</taxon>
    </lineage>
</organism>
<dbReference type="InterPro" id="IPR035914">
    <property type="entry name" value="Sperma_CUB_dom_sf"/>
</dbReference>
<proteinExistence type="predicted"/>
<feature type="domain" description="CUB" evidence="3">
    <location>
        <begin position="89"/>
        <end position="209"/>
    </location>
</feature>
<dbReference type="Proteomes" id="UP001359485">
    <property type="component" value="Unassembled WGS sequence"/>
</dbReference>
<name>A0ABR1AXH9_POLSC</name>
<dbReference type="InterPro" id="IPR000859">
    <property type="entry name" value="CUB_dom"/>
</dbReference>
<keyword evidence="1" id="KW-1015">Disulfide bond</keyword>
<evidence type="ECO:0000259" key="3">
    <source>
        <dbReference type="PROSITE" id="PS01180"/>
    </source>
</evidence>
<dbReference type="PROSITE" id="PS01180">
    <property type="entry name" value="CUB"/>
    <property type="match status" value="1"/>
</dbReference>
<protein>
    <recommendedName>
        <fullName evidence="3">CUB domain-containing protein</fullName>
    </recommendedName>
</protein>
<reference evidence="4 5" key="1">
    <citation type="submission" date="2023-09" db="EMBL/GenBank/DDBJ databases">
        <title>Genomes of two closely related lineages of the louse Polyplax serrata with different host specificities.</title>
        <authorList>
            <person name="Martinu J."/>
            <person name="Tarabai H."/>
            <person name="Stefka J."/>
            <person name="Hypsa V."/>
        </authorList>
    </citation>
    <scope>NUCLEOTIDE SEQUENCE [LARGE SCALE GENOMIC DNA]</scope>
    <source>
        <strain evidence="4">98ZLc_SE</strain>
    </source>
</reference>
<evidence type="ECO:0000313" key="4">
    <source>
        <dbReference type="EMBL" id="KAK6630769.1"/>
    </source>
</evidence>
<dbReference type="PANTHER" id="PTHR24255:SF31">
    <property type="entry name" value="CUBILIN-LIKE PROTEIN"/>
    <property type="match status" value="1"/>
</dbReference>
<dbReference type="Pfam" id="PF00431">
    <property type="entry name" value="CUB"/>
    <property type="match status" value="1"/>
</dbReference>
<sequence length="232" mass="26721">MGHEVDSGDWFPGWSQQGFYNRQPNDDGFSHQDCVEIRRVFPHPLGSRIIDGITPSYLWNDLDCGMKNFFLCERLESGDSSEMSWNQECNKTITLTREHPKATVVSFGFPHQYPDSVHCETVVVAPSGYRIIIDFEELVIEKEPSCGYDYLELIEDSWNESYVARRLCDDMSDKLKLLRYISQGPRLKFLFVSDYSHHYGGFKARVSIENANCFLPEKARKFQKCNGSLTGC</sequence>
<dbReference type="Gene3D" id="3.10.100.10">
    <property type="entry name" value="Mannose-Binding Protein A, subunit A"/>
    <property type="match status" value="1"/>
</dbReference>
<comment type="caution">
    <text evidence="4">The sequence shown here is derived from an EMBL/GenBank/DDBJ whole genome shotgun (WGS) entry which is preliminary data.</text>
</comment>
<evidence type="ECO:0000313" key="5">
    <source>
        <dbReference type="Proteomes" id="UP001359485"/>
    </source>
</evidence>
<dbReference type="SUPFAM" id="SSF56436">
    <property type="entry name" value="C-type lectin-like"/>
    <property type="match status" value="1"/>
</dbReference>
<dbReference type="CDD" id="cd00041">
    <property type="entry name" value="CUB"/>
    <property type="match status" value="1"/>
</dbReference>
<dbReference type="SUPFAM" id="SSF49854">
    <property type="entry name" value="Spermadhesin, CUB domain"/>
    <property type="match status" value="1"/>
</dbReference>
<gene>
    <name evidence="4" type="ORF">RUM44_002938</name>
</gene>
<dbReference type="PANTHER" id="PTHR24255">
    <property type="entry name" value="COMPLEMENT COMPONENT 1, S SUBCOMPONENT-RELATED"/>
    <property type="match status" value="1"/>
</dbReference>
<dbReference type="SMART" id="SM00042">
    <property type="entry name" value="CUB"/>
    <property type="match status" value="1"/>
</dbReference>
<evidence type="ECO:0000256" key="2">
    <source>
        <dbReference type="PROSITE-ProRule" id="PRU00059"/>
    </source>
</evidence>
<comment type="caution">
    <text evidence="2">Lacks conserved residue(s) required for the propagation of feature annotation.</text>
</comment>
<keyword evidence="5" id="KW-1185">Reference proteome</keyword>
<dbReference type="Gene3D" id="2.60.120.290">
    <property type="entry name" value="Spermadhesin, CUB domain"/>
    <property type="match status" value="1"/>
</dbReference>